<evidence type="ECO:0000256" key="5">
    <source>
        <dbReference type="ARBA" id="ARBA00023136"/>
    </source>
</evidence>
<dbReference type="SMART" id="SM00503">
    <property type="entry name" value="SynN"/>
    <property type="match status" value="1"/>
</dbReference>
<comment type="caution">
    <text evidence="10">The sequence shown here is derived from an EMBL/GenBank/DDBJ whole genome shotgun (WGS) entry which is preliminary data.</text>
</comment>
<keyword evidence="11" id="KW-1185">Reference proteome</keyword>
<dbReference type="GO" id="GO:0006906">
    <property type="term" value="P:vesicle fusion"/>
    <property type="evidence" value="ECO:0007669"/>
    <property type="project" value="TreeGrafter"/>
</dbReference>
<gene>
    <name evidence="10" type="ORF">P8C59_008510</name>
</gene>
<evidence type="ECO:0000256" key="1">
    <source>
        <dbReference type="ARBA" id="ARBA00004211"/>
    </source>
</evidence>
<keyword evidence="5 8" id="KW-0472">Membrane</keyword>
<feature type="compositionally biased region" description="Polar residues" evidence="7">
    <location>
        <begin position="1"/>
        <end position="16"/>
    </location>
</feature>
<evidence type="ECO:0000256" key="6">
    <source>
        <dbReference type="SAM" id="Coils"/>
    </source>
</evidence>
<protein>
    <recommendedName>
        <fullName evidence="9">t-SNARE coiled-coil homology domain-containing protein</fullName>
    </recommendedName>
</protein>
<keyword evidence="6" id="KW-0175">Coiled coil</keyword>
<dbReference type="GO" id="GO:0005886">
    <property type="term" value="C:plasma membrane"/>
    <property type="evidence" value="ECO:0007669"/>
    <property type="project" value="TreeGrafter"/>
</dbReference>
<dbReference type="GO" id="GO:0031201">
    <property type="term" value="C:SNARE complex"/>
    <property type="evidence" value="ECO:0007669"/>
    <property type="project" value="TreeGrafter"/>
</dbReference>
<dbReference type="Pfam" id="PF00804">
    <property type="entry name" value="Syntaxin"/>
    <property type="match status" value="1"/>
</dbReference>
<dbReference type="PANTHER" id="PTHR19957">
    <property type="entry name" value="SYNTAXIN"/>
    <property type="match status" value="1"/>
</dbReference>
<evidence type="ECO:0000256" key="2">
    <source>
        <dbReference type="ARBA" id="ARBA00009063"/>
    </source>
</evidence>
<dbReference type="SUPFAM" id="SSF47661">
    <property type="entry name" value="t-snare proteins"/>
    <property type="match status" value="1"/>
</dbReference>
<dbReference type="AlphaFoldDB" id="A0AAD9ICE7"/>
<dbReference type="EMBL" id="JAQQPM010000008">
    <property type="protein sequence ID" value="KAK2074292.1"/>
    <property type="molecule type" value="Genomic_DNA"/>
</dbReference>
<feature type="region of interest" description="Disordered" evidence="7">
    <location>
        <begin position="1"/>
        <end position="30"/>
    </location>
</feature>
<dbReference type="GO" id="GO:0048278">
    <property type="term" value="P:vesicle docking"/>
    <property type="evidence" value="ECO:0007669"/>
    <property type="project" value="TreeGrafter"/>
</dbReference>
<dbReference type="CDD" id="cd15849">
    <property type="entry name" value="SNARE_Sso1"/>
    <property type="match status" value="1"/>
</dbReference>
<dbReference type="InterPro" id="IPR045242">
    <property type="entry name" value="Syntaxin"/>
</dbReference>
<keyword evidence="3 8" id="KW-0812">Transmembrane</keyword>
<feature type="coiled-coil region" evidence="6">
    <location>
        <begin position="131"/>
        <end position="158"/>
    </location>
</feature>
<dbReference type="GO" id="GO:0006886">
    <property type="term" value="P:intracellular protein transport"/>
    <property type="evidence" value="ECO:0007669"/>
    <property type="project" value="TreeGrafter"/>
</dbReference>
<dbReference type="GO" id="GO:0012505">
    <property type="term" value="C:endomembrane system"/>
    <property type="evidence" value="ECO:0007669"/>
    <property type="project" value="TreeGrafter"/>
</dbReference>
<dbReference type="InterPro" id="IPR000727">
    <property type="entry name" value="T_SNARE_dom"/>
</dbReference>
<keyword evidence="4 8" id="KW-1133">Transmembrane helix</keyword>
<dbReference type="GO" id="GO:0006887">
    <property type="term" value="P:exocytosis"/>
    <property type="evidence" value="ECO:0007669"/>
    <property type="project" value="TreeGrafter"/>
</dbReference>
<dbReference type="InterPro" id="IPR010989">
    <property type="entry name" value="SNARE"/>
</dbReference>
<dbReference type="PANTHER" id="PTHR19957:SF307">
    <property type="entry name" value="PROTEIN SSO1-RELATED"/>
    <property type="match status" value="1"/>
</dbReference>
<dbReference type="Gene3D" id="1.20.58.70">
    <property type="match status" value="1"/>
</dbReference>
<evidence type="ECO:0000313" key="10">
    <source>
        <dbReference type="EMBL" id="KAK2074292.1"/>
    </source>
</evidence>
<evidence type="ECO:0000256" key="8">
    <source>
        <dbReference type="SAM" id="Phobius"/>
    </source>
</evidence>
<dbReference type="GO" id="GO:0005484">
    <property type="term" value="F:SNAP receptor activity"/>
    <property type="evidence" value="ECO:0007669"/>
    <property type="project" value="TreeGrafter"/>
</dbReference>
<dbReference type="Proteomes" id="UP001217918">
    <property type="component" value="Unassembled WGS sequence"/>
</dbReference>
<comment type="similarity">
    <text evidence="2">Belongs to the syntaxin family.</text>
</comment>
<accession>A0AAD9ICE7</accession>
<evidence type="ECO:0000256" key="4">
    <source>
        <dbReference type="ARBA" id="ARBA00022989"/>
    </source>
</evidence>
<sequence length="321" mass="35898">MSYGNQYQSNPYNQAPSAEAGHGQQEQHELQQYGQPYAQQPQAPVAHVLTQQDFLAQVTHVRNEMRSLDADIQQVAALHQRALTSSDTAAQQHLESLVAQTQLKNTSIRDQIRTLKGDAERTTDGSHGLKARQVEALSKDFKAELQRYIDEESQYKERYREQIARQYRIVNPEASDQEVQQAADADWGNEGIFQTALKSNRGGQATAVLGNVRARHNELMKIEQSIIELANLFQDLDTLVVQQDPIIQRADEQVQQTNDHLDKGNAEVDKGIKHARSRRRLKWWCTLVVFLIILAIALGVGLGVALTKNGTKTATGNNNGA</sequence>
<dbReference type="PROSITE" id="PS50192">
    <property type="entry name" value="T_SNARE"/>
    <property type="match status" value="1"/>
</dbReference>
<proteinExistence type="inferred from homology"/>
<reference evidence="10" key="1">
    <citation type="journal article" date="2023" name="Mol. Plant Microbe Interact.">
        <title>Elucidating the Obligate Nature and Biological Capacity of an Invasive Fungal Corn Pathogen.</title>
        <authorList>
            <person name="MacCready J.S."/>
            <person name="Roggenkamp E.M."/>
            <person name="Gdanetz K."/>
            <person name="Chilvers M.I."/>
        </authorList>
    </citation>
    <scope>NUCLEOTIDE SEQUENCE</scope>
    <source>
        <strain evidence="10">PM02</strain>
    </source>
</reference>
<dbReference type="SMART" id="SM00397">
    <property type="entry name" value="t_SNARE"/>
    <property type="match status" value="1"/>
</dbReference>
<dbReference type="GO" id="GO:0000149">
    <property type="term" value="F:SNARE binding"/>
    <property type="evidence" value="ECO:0007669"/>
    <property type="project" value="TreeGrafter"/>
</dbReference>
<name>A0AAD9ICE7_9PEZI</name>
<organism evidence="10 11">
    <name type="scientific">Phyllachora maydis</name>
    <dbReference type="NCBI Taxonomy" id="1825666"/>
    <lineage>
        <taxon>Eukaryota</taxon>
        <taxon>Fungi</taxon>
        <taxon>Dikarya</taxon>
        <taxon>Ascomycota</taxon>
        <taxon>Pezizomycotina</taxon>
        <taxon>Sordariomycetes</taxon>
        <taxon>Sordariomycetidae</taxon>
        <taxon>Phyllachorales</taxon>
        <taxon>Phyllachoraceae</taxon>
        <taxon>Phyllachora</taxon>
    </lineage>
</organism>
<evidence type="ECO:0000256" key="7">
    <source>
        <dbReference type="SAM" id="MobiDB-lite"/>
    </source>
</evidence>
<feature type="domain" description="T-SNARE coiled-coil homology" evidence="9">
    <location>
        <begin position="209"/>
        <end position="271"/>
    </location>
</feature>
<evidence type="ECO:0000256" key="3">
    <source>
        <dbReference type="ARBA" id="ARBA00022692"/>
    </source>
</evidence>
<feature type="transmembrane region" description="Helical" evidence="8">
    <location>
        <begin position="283"/>
        <end position="306"/>
    </location>
</feature>
<evidence type="ECO:0000259" key="9">
    <source>
        <dbReference type="PROSITE" id="PS50192"/>
    </source>
</evidence>
<dbReference type="Pfam" id="PF05739">
    <property type="entry name" value="SNARE"/>
    <property type="match status" value="1"/>
</dbReference>
<feature type="compositionally biased region" description="Low complexity" evidence="7">
    <location>
        <begin position="18"/>
        <end position="30"/>
    </location>
</feature>
<dbReference type="InterPro" id="IPR006011">
    <property type="entry name" value="Syntaxin_N"/>
</dbReference>
<evidence type="ECO:0000313" key="11">
    <source>
        <dbReference type="Proteomes" id="UP001217918"/>
    </source>
</evidence>
<comment type="subcellular location">
    <subcellularLocation>
        <location evidence="1">Membrane</location>
        <topology evidence="1">Single-pass type IV membrane protein</topology>
    </subcellularLocation>
</comment>